<comment type="caution">
    <text evidence="3">The sequence shown here is derived from an EMBL/GenBank/DDBJ whole genome shotgun (WGS) entry which is preliminary data.</text>
</comment>
<dbReference type="EMBL" id="JAKUCV010005549">
    <property type="protein sequence ID" value="KAJ4830726.1"/>
    <property type="molecule type" value="Genomic_DNA"/>
</dbReference>
<evidence type="ECO:0000313" key="4">
    <source>
        <dbReference type="Proteomes" id="UP001141552"/>
    </source>
</evidence>
<feature type="compositionally biased region" description="Basic and acidic residues" evidence="1">
    <location>
        <begin position="19"/>
        <end position="45"/>
    </location>
</feature>
<evidence type="ECO:0000256" key="1">
    <source>
        <dbReference type="SAM" id="MobiDB-lite"/>
    </source>
</evidence>
<keyword evidence="2" id="KW-0812">Transmembrane</keyword>
<sequence>MVGDRSKRRGRTLGDGADDGGRVVMEEKNNNKQDDESDFERRGGDGIKGQGLYDYEISQFHGLQNDDAADGCVVSPTRFRSISRLPTSSFARTRAALASGAPLLVSRNYRQMKPASRRRAISIRCQQSTQDSNGLDVWAGRLAMIGFAAAVTVEVATGKGLLENFGLTSPLPTVALAVTALLGGLAALFIFQSASKN</sequence>
<evidence type="ECO:0008006" key="5">
    <source>
        <dbReference type="Google" id="ProtNLM"/>
    </source>
</evidence>
<reference evidence="3" key="1">
    <citation type="submission" date="2022-02" db="EMBL/GenBank/DDBJ databases">
        <authorList>
            <person name="Henning P.M."/>
            <person name="McCubbin A.G."/>
            <person name="Shore J.S."/>
        </authorList>
    </citation>
    <scope>NUCLEOTIDE SEQUENCE</scope>
    <source>
        <strain evidence="3">F60SS</strain>
        <tissue evidence="3">Leaves</tissue>
    </source>
</reference>
<evidence type="ECO:0000256" key="2">
    <source>
        <dbReference type="SAM" id="Phobius"/>
    </source>
</evidence>
<name>A0A9Q0FFY5_9ROSI</name>
<protein>
    <recommendedName>
        <fullName evidence="5">Stress enhanced protein 1</fullName>
    </recommendedName>
</protein>
<keyword evidence="2" id="KW-0472">Membrane</keyword>
<dbReference type="AlphaFoldDB" id="A0A9Q0FFY5"/>
<feature type="region of interest" description="Disordered" evidence="1">
    <location>
        <begin position="1"/>
        <end position="45"/>
    </location>
</feature>
<feature type="transmembrane region" description="Helical" evidence="2">
    <location>
        <begin position="142"/>
        <end position="162"/>
    </location>
</feature>
<organism evidence="3 4">
    <name type="scientific">Turnera subulata</name>
    <dbReference type="NCBI Taxonomy" id="218843"/>
    <lineage>
        <taxon>Eukaryota</taxon>
        <taxon>Viridiplantae</taxon>
        <taxon>Streptophyta</taxon>
        <taxon>Embryophyta</taxon>
        <taxon>Tracheophyta</taxon>
        <taxon>Spermatophyta</taxon>
        <taxon>Magnoliopsida</taxon>
        <taxon>eudicotyledons</taxon>
        <taxon>Gunneridae</taxon>
        <taxon>Pentapetalae</taxon>
        <taxon>rosids</taxon>
        <taxon>fabids</taxon>
        <taxon>Malpighiales</taxon>
        <taxon>Passifloraceae</taxon>
        <taxon>Turnera</taxon>
    </lineage>
</organism>
<feature type="transmembrane region" description="Helical" evidence="2">
    <location>
        <begin position="174"/>
        <end position="191"/>
    </location>
</feature>
<gene>
    <name evidence="3" type="ORF">Tsubulata_015599</name>
</gene>
<keyword evidence="4" id="KW-1185">Reference proteome</keyword>
<dbReference type="SUPFAM" id="SSF103511">
    <property type="entry name" value="Chlorophyll a-b binding protein"/>
    <property type="match status" value="1"/>
</dbReference>
<dbReference type="OrthoDB" id="543868at2759"/>
<proteinExistence type="predicted"/>
<reference evidence="3" key="2">
    <citation type="journal article" date="2023" name="Plants (Basel)">
        <title>Annotation of the Turnera subulata (Passifloraceae) Draft Genome Reveals the S-Locus Evolved after the Divergence of Turneroideae from Passifloroideae in a Stepwise Manner.</title>
        <authorList>
            <person name="Henning P.M."/>
            <person name="Roalson E.H."/>
            <person name="Mir W."/>
            <person name="McCubbin A.G."/>
            <person name="Shore J.S."/>
        </authorList>
    </citation>
    <scope>NUCLEOTIDE SEQUENCE</scope>
    <source>
        <strain evidence="3">F60SS</strain>
    </source>
</reference>
<dbReference type="Proteomes" id="UP001141552">
    <property type="component" value="Unassembled WGS sequence"/>
</dbReference>
<keyword evidence="2" id="KW-1133">Transmembrane helix</keyword>
<accession>A0A9Q0FFY5</accession>
<feature type="compositionally biased region" description="Basic residues" evidence="1">
    <location>
        <begin position="1"/>
        <end position="11"/>
    </location>
</feature>
<evidence type="ECO:0000313" key="3">
    <source>
        <dbReference type="EMBL" id="KAJ4830726.1"/>
    </source>
</evidence>